<evidence type="ECO:0000256" key="2">
    <source>
        <dbReference type="ARBA" id="ARBA00022448"/>
    </source>
</evidence>
<gene>
    <name evidence="10" type="ORF">SAMN04488101_10917</name>
</gene>
<dbReference type="Gene3D" id="2.170.130.10">
    <property type="entry name" value="TonB-dependent receptor, plug domain"/>
    <property type="match status" value="1"/>
</dbReference>
<dbReference type="Gene3D" id="2.40.170.20">
    <property type="entry name" value="TonB-dependent receptor, beta-barrel domain"/>
    <property type="match status" value="1"/>
</dbReference>
<organism evidence="10 11">
    <name type="scientific">Pedobacter nyackensis</name>
    <dbReference type="NCBI Taxonomy" id="475255"/>
    <lineage>
        <taxon>Bacteria</taxon>
        <taxon>Pseudomonadati</taxon>
        <taxon>Bacteroidota</taxon>
        <taxon>Sphingobacteriia</taxon>
        <taxon>Sphingobacteriales</taxon>
        <taxon>Sphingobacteriaceae</taxon>
        <taxon>Pedobacter</taxon>
    </lineage>
</organism>
<evidence type="ECO:0000256" key="1">
    <source>
        <dbReference type="ARBA" id="ARBA00004571"/>
    </source>
</evidence>
<feature type="signal peptide" evidence="8">
    <location>
        <begin position="1"/>
        <end position="38"/>
    </location>
</feature>
<protein>
    <submittedName>
        <fullName evidence="10">TonB-linked outer membrane protein, SusC/RagA family</fullName>
    </submittedName>
</protein>
<sequence>MKLYDFNSYRIPYMKKKILLAMKLSAALLLLTMLQVSASTLAQKKVTLLEKNATLEKVLKAITKQTGYDLVFISTDISIAKPVTINVNKATLDEALKISFSGQPFEYSLDTRTLIVQTKSNNKNNELQVAILSISGRVLDENGQPLPGASVKEVGTSNAAQTNAKGEFKLNVTGPESSLSVSFVGYINQTIKVGEQKVITVRLQPNPNVLKDAVVIGYQTVSRRTSTAAVSTVRAKDIENLPSPSFDQLLQGRVAGVNIQNYSGEPGSRPTFTVRGNTSMSRTVNAANALSSPLFIIDGVPVSYDDISSFTDVTQTNFIAGINPNDIESIDVLKDAASASIYGSRGANGVVVIKTKRGKNGEKPQVNVNFYTGLSTRARSEVYYVGAEERQYKMNYLASLGNYEQLSNLPVFLTDSLNPAFNNNTDWQGLFFQTARIYNADASAFGGSENVNYRLSGNYYNEEGIVKSTGFKRYNLAANMGYKMTPKFNIDLAFRASRTDRSRGRGVIPNPDADYTNPLPISNSAFPSSLLQLSGADSLNYMGQYDLAKDKNINDDISASIALNYEITPNLKFTSQGSLLLTNSSRDLFRPSALDANSVFYTYAMRSSYQNYNLDNTLTYNLTLKNDHHLNFLAGNTINYINVGYSGVGGYGTGNNAISTVNAIKPGNFDPNYTRSSNAQAGLLSFFGRVNYDFKSRYLLSASIRSDASSRFGKNNRWAYFPAVSAGWILSDEAFMAKTKSWIGLLKVRGSFGISGNLPDNFYAPYNSYLVGNGNLHNGNDTYTYNGVTAITHNPGSVTQDNLTWERALQGNIGIDADFFNNRLQVVADLYNRGTKDIFFNLKMPSTSGYDEVFTNSVGVRNIGLEFNISGKVFSAEKSFQWNPRLIMSFNKNQITKLPDGNRDIVIDYNGTTYILSKGRPINEFYQVKSNGVYSTQGDVPFDPRTGDPITYWDGSVNASAGTYRWIDQNGDYDVWDRNDLVRTGDPNPKVTGGFSNTFTYKNFSMEVFTSFSLGRDVYNTYVASLLTNYKQLGSFYTQGLMDLSKLSIWRKPGDVADYADVNPYNSYYYQFNTFSSAYMEDGSYARIKYINLGYRFPAKWLSSVKLTTLQVYGIMDNVYTFQKSNLPDVEAVDALGIYSGNGYPLPRKFTLGLRATF</sequence>
<dbReference type="InterPro" id="IPR023996">
    <property type="entry name" value="TonB-dep_OMP_SusC/RagA"/>
</dbReference>
<feature type="domain" description="Secretin/TonB short N-terminal" evidence="9">
    <location>
        <begin position="34"/>
        <end position="82"/>
    </location>
</feature>
<dbReference type="InterPro" id="IPR008969">
    <property type="entry name" value="CarboxyPept-like_regulatory"/>
</dbReference>
<keyword evidence="3 7" id="KW-1134">Transmembrane beta strand</keyword>
<keyword evidence="2 7" id="KW-0813">Transport</keyword>
<dbReference type="Pfam" id="PF07715">
    <property type="entry name" value="Plug"/>
    <property type="match status" value="1"/>
</dbReference>
<keyword evidence="5 7" id="KW-0472">Membrane</keyword>
<dbReference type="Pfam" id="PF13715">
    <property type="entry name" value="CarbopepD_reg_2"/>
    <property type="match status" value="1"/>
</dbReference>
<dbReference type="InterPro" id="IPR011662">
    <property type="entry name" value="Secretin/TonB_short_N"/>
</dbReference>
<dbReference type="InterPro" id="IPR037066">
    <property type="entry name" value="Plug_dom_sf"/>
</dbReference>
<dbReference type="STRING" id="475255.SAMN04488101_10917"/>
<dbReference type="InterPro" id="IPR023997">
    <property type="entry name" value="TonB-dep_OMP_SusC/RagA_CS"/>
</dbReference>
<evidence type="ECO:0000313" key="11">
    <source>
        <dbReference type="Proteomes" id="UP000192678"/>
    </source>
</evidence>
<dbReference type="NCBIfam" id="TIGR04057">
    <property type="entry name" value="SusC_RagA_signa"/>
    <property type="match status" value="1"/>
</dbReference>
<dbReference type="AlphaFoldDB" id="A0A1W2E125"/>
<evidence type="ECO:0000256" key="8">
    <source>
        <dbReference type="SAM" id="SignalP"/>
    </source>
</evidence>
<dbReference type="PROSITE" id="PS52016">
    <property type="entry name" value="TONB_DEPENDENT_REC_3"/>
    <property type="match status" value="1"/>
</dbReference>
<dbReference type="SUPFAM" id="SSF56935">
    <property type="entry name" value="Porins"/>
    <property type="match status" value="1"/>
</dbReference>
<keyword evidence="11" id="KW-1185">Reference proteome</keyword>
<evidence type="ECO:0000256" key="6">
    <source>
        <dbReference type="ARBA" id="ARBA00023237"/>
    </source>
</evidence>
<keyword evidence="6 7" id="KW-0998">Cell outer membrane</keyword>
<dbReference type="InterPro" id="IPR012910">
    <property type="entry name" value="Plug_dom"/>
</dbReference>
<dbReference type="EMBL" id="FWYB01000009">
    <property type="protein sequence ID" value="SMD02926.1"/>
    <property type="molecule type" value="Genomic_DNA"/>
</dbReference>
<comment type="similarity">
    <text evidence="7">Belongs to the TonB-dependent receptor family.</text>
</comment>
<evidence type="ECO:0000259" key="9">
    <source>
        <dbReference type="SMART" id="SM00965"/>
    </source>
</evidence>
<dbReference type="SUPFAM" id="SSF49464">
    <property type="entry name" value="Carboxypeptidase regulatory domain-like"/>
    <property type="match status" value="1"/>
</dbReference>
<dbReference type="Proteomes" id="UP000192678">
    <property type="component" value="Unassembled WGS sequence"/>
</dbReference>
<dbReference type="InterPro" id="IPR036942">
    <property type="entry name" value="Beta-barrel_TonB_sf"/>
</dbReference>
<evidence type="ECO:0000256" key="5">
    <source>
        <dbReference type="ARBA" id="ARBA00023136"/>
    </source>
</evidence>
<dbReference type="SMART" id="SM00965">
    <property type="entry name" value="STN"/>
    <property type="match status" value="1"/>
</dbReference>
<feature type="chain" id="PRO_5012506651" evidence="8">
    <location>
        <begin position="39"/>
        <end position="1158"/>
    </location>
</feature>
<name>A0A1W2E125_9SPHI</name>
<evidence type="ECO:0000256" key="7">
    <source>
        <dbReference type="PROSITE-ProRule" id="PRU01360"/>
    </source>
</evidence>
<evidence type="ECO:0000256" key="4">
    <source>
        <dbReference type="ARBA" id="ARBA00022692"/>
    </source>
</evidence>
<keyword evidence="4 7" id="KW-0812">Transmembrane</keyword>
<comment type="subcellular location">
    <subcellularLocation>
        <location evidence="1 7">Cell outer membrane</location>
        <topology evidence="1 7">Multi-pass membrane protein</topology>
    </subcellularLocation>
</comment>
<dbReference type="InterPro" id="IPR039426">
    <property type="entry name" value="TonB-dep_rcpt-like"/>
</dbReference>
<dbReference type="Gene3D" id="2.60.40.1120">
    <property type="entry name" value="Carboxypeptidase-like, regulatory domain"/>
    <property type="match status" value="1"/>
</dbReference>
<evidence type="ECO:0000256" key="3">
    <source>
        <dbReference type="ARBA" id="ARBA00022452"/>
    </source>
</evidence>
<dbReference type="NCBIfam" id="TIGR04056">
    <property type="entry name" value="OMP_RagA_SusC"/>
    <property type="match status" value="1"/>
</dbReference>
<proteinExistence type="inferred from homology"/>
<accession>A0A1W2E125</accession>
<reference evidence="10 11" key="1">
    <citation type="submission" date="2017-04" db="EMBL/GenBank/DDBJ databases">
        <authorList>
            <person name="Afonso C.L."/>
            <person name="Miller P.J."/>
            <person name="Scott M.A."/>
            <person name="Spackman E."/>
            <person name="Goraichik I."/>
            <person name="Dimitrov K.M."/>
            <person name="Suarez D.L."/>
            <person name="Swayne D.E."/>
        </authorList>
    </citation>
    <scope>NUCLEOTIDE SEQUENCE [LARGE SCALE GENOMIC DNA]</scope>
    <source>
        <strain evidence="10 11">DSM 19625</strain>
    </source>
</reference>
<dbReference type="GO" id="GO:0009279">
    <property type="term" value="C:cell outer membrane"/>
    <property type="evidence" value="ECO:0007669"/>
    <property type="project" value="UniProtKB-SubCell"/>
</dbReference>
<keyword evidence="8" id="KW-0732">Signal</keyword>
<evidence type="ECO:0000313" key="10">
    <source>
        <dbReference type="EMBL" id="SMD02926.1"/>
    </source>
</evidence>